<reference evidence="1 2" key="1">
    <citation type="submission" date="2020-08" db="EMBL/GenBank/DDBJ databases">
        <title>Genomic Encyclopedia of Type Strains, Phase IV (KMG-IV): sequencing the most valuable type-strain genomes for metagenomic binning, comparative biology and taxonomic classification.</title>
        <authorList>
            <person name="Goeker M."/>
        </authorList>
    </citation>
    <scope>NUCLEOTIDE SEQUENCE [LARGE SCALE GENOMIC DNA]</scope>
    <source>
        <strain evidence="1 2">DSM 24163</strain>
    </source>
</reference>
<protein>
    <submittedName>
        <fullName evidence="1">Uncharacterized protein</fullName>
    </submittedName>
</protein>
<gene>
    <name evidence="1" type="ORF">HNQ52_003244</name>
</gene>
<dbReference type="EMBL" id="JACHHP010000007">
    <property type="protein sequence ID" value="MBB5209672.1"/>
    <property type="molecule type" value="Genomic_DNA"/>
</dbReference>
<dbReference type="Proteomes" id="UP000521199">
    <property type="component" value="Unassembled WGS sequence"/>
</dbReference>
<evidence type="ECO:0000313" key="1">
    <source>
        <dbReference type="EMBL" id="MBB5209672.1"/>
    </source>
</evidence>
<organism evidence="1 2">
    <name type="scientific">Chiayiivirga flava</name>
    <dbReference type="NCBI Taxonomy" id="659595"/>
    <lineage>
        <taxon>Bacteria</taxon>
        <taxon>Pseudomonadati</taxon>
        <taxon>Pseudomonadota</taxon>
        <taxon>Gammaproteobacteria</taxon>
        <taxon>Lysobacterales</taxon>
        <taxon>Lysobacteraceae</taxon>
        <taxon>Chiayiivirga</taxon>
    </lineage>
</organism>
<dbReference type="AlphaFoldDB" id="A0A7W8DAD5"/>
<comment type="caution">
    <text evidence="1">The sequence shown here is derived from an EMBL/GenBank/DDBJ whole genome shotgun (WGS) entry which is preliminary data.</text>
</comment>
<proteinExistence type="predicted"/>
<keyword evidence="2" id="KW-1185">Reference proteome</keyword>
<evidence type="ECO:0000313" key="2">
    <source>
        <dbReference type="Proteomes" id="UP000521199"/>
    </source>
</evidence>
<name>A0A7W8DAD5_9GAMM</name>
<accession>A0A7W8DAD5</accession>
<dbReference type="RefSeq" id="WP_183962201.1">
    <property type="nucleotide sequence ID" value="NZ_JACHHP010000007.1"/>
</dbReference>
<sequence length="159" mass="17880">MGQRWNFFKESDASWGMFYPKNYLVAGYGSRERAEEVKARLLDAGFPADEVATASGAFVVEQLEHDPEPGFLDRMKQEIARAVGTEAGYIDDDLKHAREGGAFLFVYVPTDEAVARARRVIDASAPVLARRYMALGIERYTYPPQSRIQQESRKAAARQ</sequence>